<evidence type="ECO:0000259" key="1">
    <source>
        <dbReference type="Pfam" id="PF13843"/>
    </source>
</evidence>
<evidence type="ECO:0000313" key="3">
    <source>
        <dbReference type="Proteomes" id="UP001235939"/>
    </source>
</evidence>
<feature type="domain" description="PiggyBac transposable element-derived protein" evidence="1">
    <location>
        <begin position="9"/>
        <end position="64"/>
    </location>
</feature>
<evidence type="ECO:0000313" key="2">
    <source>
        <dbReference type="EMBL" id="UYV68260.1"/>
    </source>
</evidence>
<keyword evidence="3" id="KW-1185">Reference proteome</keyword>
<dbReference type="PANTHER" id="PTHR46599:SF6">
    <property type="entry name" value="DUAL SPECIFICITY PHOSPHATASE 26"/>
    <property type="match status" value="1"/>
</dbReference>
<proteinExistence type="predicted"/>
<gene>
    <name evidence="2" type="ORF">LAZ67_5003641</name>
</gene>
<dbReference type="Pfam" id="PF13843">
    <property type="entry name" value="DDE_Tnp_1_7"/>
    <property type="match status" value="1"/>
</dbReference>
<dbReference type="Proteomes" id="UP001235939">
    <property type="component" value="Chromosome 05"/>
</dbReference>
<organism evidence="2 3">
    <name type="scientific">Cordylochernes scorpioides</name>
    <dbReference type="NCBI Taxonomy" id="51811"/>
    <lineage>
        <taxon>Eukaryota</taxon>
        <taxon>Metazoa</taxon>
        <taxon>Ecdysozoa</taxon>
        <taxon>Arthropoda</taxon>
        <taxon>Chelicerata</taxon>
        <taxon>Arachnida</taxon>
        <taxon>Pseudoscorpiones</taxon>
        <taxon>Cheliferoidea</taxon>
        <taxon>Chernetidae</taxon>
        <taxon>Cordylochernes</taxon>
    </lineage>
</organism>
<reference evidence="2 3" key="1">
    <citation type="submission" date="2022-01" db="EMBL/GenBank/DDBJ databases">
        <title>A chromosomal length assembly of Cordylochernes scorpioides.</title>
        <authorList>
            <person name="Zeh D."/>
            <person name="Zeh J."/>
        </authorList>
    </citation>
    <scope>NUCLEOTIDE SEQUENCE [LARGE SCALE GENOMIC DNA]</scope>
    <source>
        <strain evidence="2">IN4F17</strain>
        <tissue evidence="2">Whole Body</tissue>
    </source>
</reference>
<sequence length="164" mass="19437">MHSKATIDEETNEKNKPEMITFYMTKGGMDLLDQKRSLYSVGRRTRRWPLCIFFELLNISGVNSKLHFDGNQPQNFYKRRKDFLKALLLELVTEYHHIRSTTKSFSKPLRSIIWKHAGQSPETMNLFQRPRKDDIFVLIKKDLKTKTLCQKCQKNVCQEHSIIM</sequence>
<dbReference type="InterPro" id="IPR029526">
    <property type="entry name" value="PGBD"/>
</dbReference>
<name>A0ABY6KHE0_9ARAC</name>
<protein>
    <recommendedName>
        <fullName evidence="1">PiggyBac transposable element-derived protein domain-containing protein</fullName>
    </recommendedName>
</protein>
<dbReference type="PANTHER" id="PTHR46599">
    <property type="entry name" value="PIGGYBAC TRANSPOSABLE ELEMENT-DERIVED PROTEIN 4"/>
    <property type="match status" value="1"/>
</dbReference>
<dbReference type="EMBL" id="CP092867">
    <property type="protein sequence ID" value="UYV68260.1"/>
    <property type="molecule type" value="Genomic_DNA"/>
</dbReference>
<accession>A0ABY6KHE0</accession>